<protein>
    <recommendedName>
        <fullName evidence="7">Transmembrane 9 superfamily member</fullName>
    </recommendedName>
</protein>
<comment type="caution">
    <text evidence="8">The sequence shown here is derived from an EMBL/GenBank/DDBJ whole genome shotgun (WGS) entry which is preliminary data.</text>
</comment>
<dbReference type="InterPro" id="IPR004240">
    <property type="entry name" value="EMP70"/>
</dbReference>
<feature type="transmembrane region" description="Helical" evidence="7">
    <location>
        <begin position="6"/>
        <end position="31"/>
    </location>
</feature>
<evidence type="ECO:0000256" key="2">
    <source>
        <dbReference type="ARBA" id="ARBA00005227"/>
    </source>
</evidence>
<reference evidence="8" key="1">
    <citation type="submission" date="2023-03" db="EMBL/GenBank/DDBJ databases">
        <authorList>
            <person name="Steffen K."/>
            <person name="Cardenas P."/>
        </authorList>
    </citation>
    <scope>NUCLEOTIDE SEQUENCE</scope>
</reference>
<dbReference type="Pfam" id="PF02990">
    <property type="entry name" value="EMP70"/>
    <property type="match status" value="1"/>
</dbReference>
<feature type="signal peptide" evidence="7">
    <location>
        <begin position="1"/>
        <end position="20"/>
    </location>
</feature>
<keyword evidence="6 7" id="KW-0472">Membrane</keyword>
<evidence type="ECO:0000256" key="5">
    <source>
        <dbReference type="ARBA" id="ARBA00022989"/>
    </source>
</evidence>
<proteinExistence type="inferred from homology"/>
<gene>
    <name evidence="8" type="ORF">GBAR_LOCUS5977</name>
</gene>
<dbReference type="Proteomes" id="UP001174909">
    <property type="component" value="Unassembled WGS sequence"/>
</dbReference>
<dbReference type="PANTHER" id="PTHR10766">
    <property type="entry name" value="TRANSMEMBRANE 9 SUPERFAMILY PROTEIN"/>
    <property type="match status" value="1"/>
</dbReference>
<keyword evidence="3 7" id="KW-0812">Transmembrane</keyword>
<dbReference type="PANTHER" id="PTHR10766:SF176">
    <property type="entry name" value="TRANSMEMBRANE 9 SUPERFAMILY MEMBER"/>
    <property type="match status" value="1"/>
</dbReference>
<feature type="chain" id="PRO_5041488759" description="Transmembrane 9 superfamily member" evidence="7">
    <location>
        <begin position="21"/>
        <end position="113"/>
    </location>
</feature>
<name>A0AA35RDQ6_GEOBA</name>
<evidence type="ECO:0000313" key="9">
    <source>
        <dbReference type="Proteomes" id="UP001174909"/>
    </source>
</evidence>
<dbReference type="GO" id="GO:0016020">
    <property type="term" value="C:membrane"/>
    <property type="evidence" value="ECO:0007669"/>
    <property type="project" value="UniProtKB-SubCell"/>
</dbReference>
<accession>A0AA35RDQ6</accession>
<evidence type="ECO:0000313" key="8">
    <source>
        <dbReference type="EMBL" id="CAI8008776.1"/>
    </source>
</evidence>
<dbReference type="AlphaFoldDB" id="A0AA35RDQ6"/>
<dbReference type="EMBL" id="CASHTH010000892">
    <property type="protein sequence ID" value="CAI8008776.1"/>
    <property type="molecule type" value="Genomic_DNA"/>
</dbReference>
<evidence type="ECO:0000256" key="6">
    <source>
        <dbReference type="ARBA" id="ARBA00023136"/>
    </source>
</evidence>
<evidence type="ECO:0000256" key="7">
    <source>
        <dbReference type="RuleBase" id="RU363079"/>
    </source>
</evidence>
<evidence type="ECO:0000256" key="3">
    <source>
        <dbReference type="ARBA" id="ARBA00022692"/>
    </source>
</evidence>
<comment type="subcellular location">
    <subcellularLocation>
        <location evidence="1">Membrane</location>
        <topology evidence="1">Multi-pass membrane protein</topology>
    </subcellularLocation>
</comment>
<evidence type="ECO:0000256" key="1">
    <source>
        <dbReference type="ARBA" id="ARBA00004141"/>
    </source>
</evidence>
<keyword evidence="5 7" id="KW-1133">Transmembrane helix</keyword>
<feature type="transmembrane region" description="Helical" evidence="7">
    <location>
        <begin position="43"/>
        <end position="62"/>
    </location>
</feature>
<keyword evidence="9" id="KW-1185">Reference proteome</keyword>
<comment type="caution">
    <text evidence="7">Lacks conserved residue(s) required for the propagation of feature annotation.</text>
</comment>
<evidence type="ECO:0000256" key="4">
    <source>
        <dbReference type="ARBA" id="ARBA00022729"/>
    </source>
</evidence>
<sequence length="113" mass="13446">MYYMFGFLLLAFVVLVVVCAQTSILLCYFHLCSEDYRWWWRSFFSTGTTAFYLFLFSLHYFVYKTTITGGLSYFVFFGYTFIMVFLFWILSGTIGFLACLLFVRKIYAIVKID</sequence>
<comment type="similarity">
    <text evidence="2 7">Belongs to the nonaspanin (TM9SF) (TC 9.A.2) family.</text>
</comment>
<keyword evidence="4 7" id="KW-0732">Signal</keyword>
<organism evidence="8 9">
    <name type="scientific">Geodia barretti</name>
    <name type="common">Barrett's horny sponge</name>
    <dbReference type="NCBI Taxonomy" id="519541"/>
    <lineage>
        <taxon>Eukaryota</taxon>
        <taxon>Metazoa</taxon>
        <taxon>Porifera</taxon>
        <taxon>Demospongiae</taxon>
        <taxon>Heteroscleromorpha</taxon>
        <taxon>Tetractinellida</taxon>
        <taxon>Astrophorina</taxon>
        <taxon>Geodiidae</taxon>
        <taxon>Geodia</taxon>
    </lineage>
</organism>
<feature type="transmembrane region" description="Helical" evidence="7">
    <location>
        <begin position="74"/>
        <end position="103"/>
    </location>
</feature>
<dbReference type="GO" id="GO:0072657">
    <property type="term" value="P:protein localization to membrane"/>
    <property type="evidence" value="ECO:0007669"/>
    <property type="project" value="TreeGrafter"/>
</dbReference>